<dbReference type="AlphaFoldDB" id="A0AAD7PB28"/>
<dbReference type="Proteomes" id="UP001163823">
    <property type="component" value="Chromosome 12"/>
</dbReference>
<gene>
    <name evidence="3" type="ORF">O6P43_029120</name>
</gene>
<evidence type="ECO:0000256" key="2">
    <source>
        <dbReference type="SAM" id="Phobius"/>
    </source>
</evidence>
<feature type="transmembrane region" description="Helical" evidence="2">
    <location>
        <begin position="98"/>
        <end position="118"/>
    </location>
</feature>
<keyword evidence="4" id="KW-1185">Reference proteome</keyword>
<sequence>MLANTSLDGNVSMSAPSLEIIENRSDGEEREQTEETREQLGGWWEKVLDMKEAKTQIFFSLPMILTNVCYYLITLVSVMLAGHLGKLQLAGATLANSWATVTGFAFMIGLSGALETLCGQGFGAKEYRMLGIFYNPLASYPSSLLLSYPSSGSILSPY</sequence>
<evidence type="ECO:0000256" key="1">
    <source>
        <dbReference type="ARBA" id="ARBA00010199"/>
    </source>
</evidence>
<comment type="caution">
    <text evidence="3">The sequence shown here is derived from an EMBL/GenBank/DDBJ whole genome shotgun (WGS) entry which is preliminary data.</text>
</comment>
<dbReference type="GO" id="GO:0016020">
    <property type="term" value="C:membrane"/>
    <property type="evidence" value="ECO:0007669"/>
    <property type="project" value="InterPro"/>
</dbReference>
<dbReference type="GO" id="GO:0015297">
    <property type="term" value="F:antiporter activity"/>
    <property type="evidence" value="ECO:0007669"/>
    <property type="project" value="InterPro"/>
</dbReference>
<accession>A0AAD7PB28</accession>
<keyword evidence="2" id="KW-0812">Transmembrane</keyword>
<organism evidence="3 4">
    <name type="scientific">Quillaja saponaria</name>
    <name type="common">Soap bark tree</name>
    <dbReference type="NCBI Taxonomy" id="32244"/>
    <lineage>
        <taxon>Eukaryota</taxon>
        <taxon>Viridiplantae</taxon>
        <taxon>Streptophyta</taxon>
        <taxon>Embryophyta</taxon>
        <taxon>Tracheophyta</taxon>
        <taxon>Spermatophyta</taxon>
        <taxon>Magnoliopsida</taxon>
        <taxon>eudicotyledons</taxon>
        <taxon>Gunneridae</taxon>
        <taxon>Pentapetalae</taxon>
        <taxon>rosids</taxon>
        <taxon>fabids</taxon>
        <taxon>Fabales</taxon>
        <taxon>Quillajaceae</taxon>
        <taxon>Quillaja</taxon>
    </lineage>
</organism>
<name>A0AAD7PB28_QUISA</name>
<comment type="similarity">
    <text evidence="1">Belongs to the multi antimicrobial extrusion (MATE) (TC 2.A.66.1) family.</text>
</comment>
<dbReference type="KEGG" id="qsa:O6P43_029120"/>
<feature type="transmembrane region" description="Helical" evidence="2">
    <location>
        <begin position="57"/>
        <end position="78"/>
    </location>
</feature>
<dbReference type="PANTHER" id="PTHR11206">
    <property type="entry name" value="MULTIDRUG RESISTANCE PROTEIN"/>
    <property type="match status" value="1"/>
</dbReference>
<dbReference type="EMBL" id="JARAOO010000012">
    <property type="protein sequence ID" value="KAJ7948672.1"/>
    <property type="molecule type" value="Genomic_DNA"/>
</dbReference>
<keyword evidence="2" id="KW-0472">Membrane</keyword>
<dbReference type="GO" id="GO:0042910">
    <property type="term" value="F:xenobiotic transmembrane transporter activity"/>
    <property type="evidence" value="ECO:0007669"/>
    <property type="project" value="InterPro"/>
</dbReference>
<keyword evidence="2" id="KW-1133">Transmembrane helix</keyword>
<reference evidence="3" key="1">
    <citation type="journal article" date="2023" name="Science">
        <title>Elucidation of the pathway for biosynthesis of saponin adjuvants from the soapbark tree.</title>
        <authorList>
            <person name="Reed J."/>
            <person name="Orme A."/>
            <person name="El-Demerdash A."/>
            <person name="Owen C."/>
            <person name="Martin L.B.B."/>
            <person name="Misra R.C."/>
            <person name="Kikuchi S."/>
            <person name="Rejzek M."/>
            <person name="Martin A.C."/>
            <person name="Harkess A."/>
            <person name="Leebens-Mack J."/>
            <person name="Louveau T."/>
            <person name="Stephenson M.J."/>
            <person name="Osbourn A."/>
        </authorList>
    </citation>
    <scope>NUCLEOTIDE SEQUENCE</scope>
    <source>
        <strain evidence="3">S10</strain>
    </source>
</reference>
<dbReference type="Pfam" id="PF01554">
    <property type="entry name" value="MatE"/>
    <property type="match status" value="1"/>
</dbReference>
<dbReference type="InterPro" id="IPR002528">
    <property type="entry name" value="MATE_fam"/>
</dbReference>
<protein>
    <submittedName>
        <fullName evidence="3">Protein DETOXIFICATION</fullName>
    </submittedName>
</protein>
<evidence type="ECO:0000313" key="4">
    <source>
        <dbReference type="Proteomes" id="UP001163823"/>
    </source>
</evidence>
<proteinExistence type="inferred from homology"/>
<evidence type="ECO:0000313" key="3">
    <source>
        <dbReference type="EMBL" id="KAJ7948672.1"/>
    </source>
</evidence>